<reference evidence="2" key="1">
    <citation type="submission" date="2020-05" db="EMBL/GenBank/DDBJ databases">
        <authorList>
            <person name="Chiriac C."/>
            <person name="Salcher M."/>
            <person name="Ghai R."/>
            <person name="Kavagutti S V."/>
        </authorList>
    </citation>
    <scope>NUCLEOTIDE SEQUENCE</scope>
</reference>
<protein>
    <submittedName>
        <fullName evidence="2">Uncharacterized protein</fullName>
    </submittedName>
</protein>
<evidence type="ECO:0000313" key="2">
    <source>
        <dbReference type="EMBL" id="CAB4168400.1"/>
    </source>
</evidence>
<evidence type="ECO:0000256" key="1">
    <source>
        <dbReference type="SAM" id="Coils"/>
    </source>
</evidence>
<gene>
    <name evidence="2" type="ORF">UFOVP877_14</name>
</gene>
<keyword evidence="1" id="KW-0175">Coiled coil</keyword>
<sequence length="57" mass="6941">MRNPDESYNRLHDHMTAIARERDWLQKEVQRLTDELQLAHEALKREFVRHGIKEVTE</sequence>
<feature type="coiled-coil region" evidence="1">
    <location>
        <begin position="15"/>
        <end position="46"/>
    </location>
</feature>
<proteinExistence type="predicted"/>
<accession>A0A6J5P957</accession>
<organism evidence="2">
    <name type="scientific">uncultured Caudovirales phage</name>
    <dbReference type="NCBI Taxonomy" id="2100421"/>
    <lineage>
        <taxon>Viruses</taxon>
        <taxon>Duplodnaviria</taxon>
        <taxon>Heunggongvirae</taxon>
        <taxon>Uroviricota</taxon>
        <taxon>Caudoviricetes</taxon>
        <taxon>Peduoviridae</taxon>
        <taxon>Maltschvirus</taxon>
        <taxon>Maltschvirus maltsch</taxon>
    </lineage>
</organism>
<name>A0A6J5P957_9CAUD</name>
<dbReference type="EMBL" id="LR796825">
    <property type="protein sequence ID" value="CAB4168400.1"/>
    <property type="molecule type" value="Genomic_DNA"/>
</dbReference>